<dbReference type="Pfam" id="PF01177">
    <property type="entry name" value="Asp_Glu_race"/>
    <property type="match status" value="1"/>
</dbReference>
<dbReference type="NCBIfam" id="TIGR00035">
    <property type="entry name" value="asp_race"/>
    <property type="match status" value="1"/>
</dbReference>
<dbReference type="EMBL" id="JAHLZF010000025">
    <property type="protein sequence ID" value="MBU6081880.1"/>
    <property type="molecule type" value="Genomic_DNA"/>
</dbReference>
<dbReference type="PANTHER" id="PTHR21198:SF7">
    <property type="entry name" value="ASPARTATE-GLUTAMATE RACEMASE FAMILY"/>
    <property type="match status" value="1"/>
</dbReference>
<keyword evidence="1" id="KW-0413">Isomerase</keyword>
<evidence type="ECO:0000313" key="2">
    <source>
        <dbReference type="Proteomes" id="UP000812672"/>
    </source>
</evidence>
<dbReference type="Proteomes" id="UP000812672">
    <property type="component" value="Unassembled WGS sequence"/>
</dbReference>
<dbReference type="EC" id="5.1.1.-" evidence="1"/>
<protein>
    <submittedName>
        <fullName evidence="1">Amino acid racemase</fullName>
        <ecNumber evidence="1">5.1.1.-</ecNumber>
    </submittedName>
</protein>
<comment type="caution">
    <text evidence="1">The sequence shown here is derived from an EMBL/GenBank/DDBJ whole genome shotgun (WGS) entry which is preliminary data.</text>
</comment>
<reference evidence="1 2" key="1">
    <citation type="journal article" date="2011" name="Int. J. Syst. Evol. Microbiol.">
        <title>Allobacillus halotolerans gen. nov., sp. nov. isolated from shrimp paste.</title>
        <authorList>
            <person name="Sheu S.Y."/>
            <person name="Arun A.B."/>
            <person name="Jiang S.R."/>
            <person name="Young C.C."/>
            <person name="Chen W.M."/>
        </authorList>
    </citation>
    <scope>NUCLEOTIDE SEQUENCE [LARGE SCALE GENOMIC DNA]</scope>
    <source>
        <strain evidence="1 2">LMG 24826</strain>
    </source>
</reference>
<keyword evidence="2" id="KW-1185">Reference proteome</keyword>
<sequence>MKTVGILGGMGPAATVDLFNKIVNQTPVNEEKDHLPIVIYNNPQIPSRVDAILRNGPSPLPALIQTAQELEKLNVDSIVMPCHTAHNWYEELQDAIKTPIINMVTNTYNILNKNKFYHHKKLLLLATPGTIERKIYSNQFMNSNIELITPNEIEQRTVSEVILDVKKGEQLPSKSLNRLLNILQNYEQKGVVGVIGGCTEIPLIFPYVKNSMVKIDPTLLLARRVVLEMSETNLHNQNLN</sequence>
<dbReference type="InterPro" id="IPR004380">
    <property type="entry name" value="Asp_race"/>
</dbReference>
<gene>
    <name evidence="1" type="ORF">KQ486_12730</name>
</gene>
<evidence type="ECO:0000313" key="1">
    <source>
        <dbReference type="EMBL" id="MBU6081880.1"/>
    </source>
</evidence>
<dbReference type="InterPro" id="IPR015942">
    <property type="entry name" value="Asp/Glu/hydantoin_racemase"/>
</dbReference>
<dbReference type="RefSeq" id="WP_216687839.1">
    <property type="nucleotide sequence ID" value="NZ_CAUPKR010000015.1"/>
</dbReference>
<proteinExistence type="predicted"/>
<name>A0ABS6GSK8_9BACI</name>
<dbReference type="GO" id="GO:0016853">
    <property type="term" value="F:isomerase activity"/>
    <property type="evidence" value="ECO:0007669"/>
    <property type="project" value="UniProtKB-KW"/>
</dbReference>
<accession>A0ABS6GSK8</accession>
<dbReference type="PANTHER" id="PTHR21198">
    <property type="entry name" value="GLUTAMATE RACEMASE"/>
    <property type="match status" value="1"/>
</dbReference>
<organism evidence="1 2">
    <name type="scientific">Allobacillus halotolerans</name>
    <dbReference type="NCBI Taxonomy" id="570278"/>
    <lineage>
        <taxon>Bacteria</taxon>
        <taxon>Bacillati</taxon>
        <taxon>Bacillota</taxon>
        <taxon>Bacilli</taxon>
        <taxon>Bacillales</taxon>
        <taxon>Bacillaceae</taxon>
        <taxon>Allobacillus</taxon>
    </lineage>
</organism>